<dbReference type="GO" id="GO:0005576">
    <property type="term" value="C:extracellular region"/>
    <property type="evidence" value="ECO:0007669"/>
    <property type="project" value="UniProtKB-SubCell"/>
</dbReference>
<feature type="non-terminal residue" evidence="9">
    <location>
        <position position="966"/>
    </location>
</feature>
<dbReference type="AlphaFoldDB" id="A0A3B0WWP0"/>
<keyword evidence="6" id="KW-0472">Membrane</keyword>
<evidence type="ECO:0000256" key="1">
    <source>
        <dbReference type="ARBA" id="ARBA00004196"/>
    </source>
</evidence>
<dbReference type="EC" id="3.1.3.1" evidence="9"/>
<dbReference type="InterPro" id="IPR006626">
    <property type="entry name" value="PbH1"/>
</dbReference>
<dbReference type="SMART" id="SM00112">
    <property type="entry name" value="CA"/>
    <property type="match status" value="1"/>
</dbReference>
<evidence type="ECO:0000259" key="8">
    <source>
        <dbReference type="PROSITE" id="PS50268"/>
    </source>
</evidence>
<dbReference type="InterPro" id="IPR011050">
    <property type="entry name" value="Pectin_lyase_fold/virulence"/>
</dbReference>
<keyword evidence="5" id="KW-0732">Signal</keyword>
<dbReference type="SMART" id="SM00710">
    <property type="entry name" value="PbH1"/>
    <property type="match status" value="8"/>
</dbReference>
<sequence>MNYSNTSKSNKTNIRFIILLGFWLNLLAINIHAAPVTWYLDGLQFNTNTTATGSFIYDADTNTYSNINIFVTKGGNTNPYHVLDPTSGSNGFALNTVEQQLPDLTGQPFLKLLFDSQLNNAGGSRTITTGVGASSFQGFCQQPNCISIGGPIDFVTAGRVTTSLVWHLEGLQFNTGATAVGSFAYDAGTNTYSNINIFVTKGGNTNPYHVLNAGSGSNNSTVNVVEQILPDLTGQPHLKLLFDSQLSNAGGSSTITTATSSFQGFCLQATCNTFNAPFDDVTAGRLTTSLSPPTITSNATASVPENQTSAIDVQAIDDNDSEGAGLTFSLSGGVDQALFDIDANTGVVTFITAPDFEAAADAGTDNNYDIQVTVTDFGGLVASQDIVITVTDVLENITVSNTNDLENAPDLSSTTALVANDGGDGISLREAIAAANNTAGAININFSALFDTVQTINLTSNSHIAISTPMTITGPGANLLTIDAGNGTDNLPNTLDGFRIFRLFQPLSQQIDVSLSGFTLSGGDNNGLGGAIENFENLTLTDMTLSGNAAQQGGGIRTRGTLTLTGSTISGNSASSNGGGIFNTGSMTLTGSTISGNSAGSDGAGIDTNLGTMNMINSTISGNSASDDGGGICVDRGTLTVTNSTISGNSASDDGGGIFTQEATLTVTNSTISGNSASGDGGGIFSETELTGPLTTIMNVSISGNTAGDNGGGIYNEDGLTVIQLSTITGNTAANNQGSGVASYGDFATLTEVSHSIISGNTNEDVAIVENDINNSFQSNGYNLIGSGAVFNTGNTLDNFNQSGDQINVTNPLLGPLANNGGTTQTHALLSGSPAIDAGDPTAAAGVGNIPLFDQRGTGFSRVQLGHIDIGSFEYYNQAPSITSNATASVAENETAVHTLTATDVDLDPITFSILGVVSAGDLGTGQSLIAEESITSPDNSHTLLFQTDGNFVVYGPGGVVTWASG</sequence>
<evidence type="ECO:0000256" key="7">
    <source>
        <dbReference type="ARBA" id="ARBA00023237"/>
    </source>
</evidence>
<dbReference type="InterPro" id="IPR003368">
    <property type="entry name" value="POMP_repeat"/>
</dbReference>
<dbReference type="SUPFAM" id="SSF51126">
    <property type="entry name" value="Pectin lyase-like"/>
    <property type="match status" value="2"/>
</dbReference>
<keyword evidence="7" id="KW-0998">Cell outer membrane</keyword>
<comment type="subcellular location">
    <subcellularLocation>
        <location evidence="1">Cell envelope</location>
    </subcellularLocation>
    <subcellularLocation>
        <location evidence="2">Cell outer membrane</location>
    </subcellularLocation>
    <subcellularLocation>
        <location evidence="3">Secreted</location>
    </subcellularLocation>
</comment>
<dbReference type="Gene3D" id="2.60.40.60">
    <property type="entry name" value="Cadherins"/>
    <property type="match status" value="1"/>
</dbReference>
<evidence type="ECO:0000256" key="4">
    <source>
        <dbReference type="ARBA" id="ARBA00022525"/>
    </source>
</evidence>
<gene>
    <name evidence="9" type="ORF">MNBD_GAMMA03-741</name>
</gene>
<dbReference type="SUPFAM" id="SSF49313">
    <property type="entry name" value="Cadherin-like"/>
    <property type="match status" value="1"/>
</dbReference>
<dbReference type="Gene3D" id="2.90.10.10">
    <property type="entry name" value="Bulb-type lectin domain"/>
    <property type="match status" value="1"/>
</dbReference>
<dbReference type="GO" id="GO:0004035">
    <property type="term" value="F:alkaline phosphatase activity"/>
    <property type="evidence" value="ECO:0007669"/>
    <property type="project" value="UniProtKB-EC"/>
</dbReference>
<evidence type="ECO:0000313" key="9">
    <source>
        <dbReference type="EMBL" id="VAW48034.1"/>
    </source>
</evidence>
<dbReference type="GO" id="GO:0005509">
    <property type="term" value="F:calcium ion binding"/>
    <property type="evidence" value="ECO:0007669"/>
    <property type="project" value="InterPro"/>
</dbReference>
<evidence type="ECO:0000256" key="3">
    <source>
        <dbReference type="ARBA" id="ARBA00004613"/>
    </source>
</evidence>
<keyword evidence="4" id="KW-0964">Secreted</keyword>
<dbReference type="GO" id="GO:0007156">
    <property type="term" value="P:homophilic cell adhesion via plasma membrane adhesion molecules"/>
    <property type="evidence" value="ECO:0007669"/>
    <property type="project" value="InterPro"/>
</dbReference>
<dbReference type="CDD" id="cd11304">
    <property type="entry name" value="Cadherin_repeat"/>
    <property type="match status" value="1"/>
</dbReference>
<protein>
    <submittedName>
        <fullName evidence="9">Alkaline phosphatase</fullName>
        <ecNumber evidence="9">3.1.3.1</ecNumber>
    </submittedName>
</protein>
<dbReference type="Pfam" id="PF02415">
    <property type="entry name" value="Chlam_PMP"/>
    <property type="match status" value="4"/>
</dbReference>
<reference evidence="9" key="1">
    <citation type="submission" date="2018-06" db="EMBL/GenBank/DDBJ databases">
        <authorList>
            <person name="Zhirakovskaya E."/>
        </authorList>
    </citation>
    <scope>NUCLEOTIDE SEQUENCE</scope>
</reference>
<evidence type="ECO:0000256" key="2">
    <source>
        <dbReference type="ARBA" id="ARBA00004442"/>
    </source>
</evidence>
<dbReference type="InterPro" id="IPR059226">
    <property type="entry name" value="Choice_anch_Q_dom"/>
</dbReference>
<feature type="domain" description="Cadherin" evidence="8">
    <location>
        <begin position="295"/>
        <end position="411"/>
    </location>
</feature>
<dbReference type="PANTHER" id="PTHR11319">
    <property type="entry name" value="G PROTEIN-COUPLED RECEPTOR-RELATED"/>
    <property type="match status" value="1"/>
</dbReference>
<dbReference type="InterPro" id="IPR012334">
    <property type="entry name" value="Pectin_lyas_fold"/>
</dbReference>
<dbReference type="EMBL" id="UOFC01000179">
    <property type="protein sequence ID" value="VAW48034.1"/>
    <property type="molecule type" value="Genomic_DNA"/>
</dbReference>
<name>A0A3B0WWP0_9ZZZZ</name>
<dbReference type="GO" id="GO:0009279">
    <property type="term" value="C:cell outer membrane"/>
    <property type="evidence" value="ECO:0007669"/>
    <property type="project" value="UniProtKB-SubCell"/>
</dbReference>
<accession>A0A3B0WWP0</accession>
<organism evidence="9">
    <name type="scientific">hydrothermal vent metagenome</name>
    <dbReference type="NCBI Taxonomy" id="652676"/>
    <lineage>
        <taxon>unclassified sequences</taxon>
        <taxon>metagenomes</taxon>
        <taxon>ecological metagenomes</taxon>
    </lineage>
</organism>
<dbReference type="InterPro" id="IPR015919">
    <property type="entry name" value="Cadherin-like_sf"/>
</dbReference>
<dbReference type="PANTHER" id="PTHR11319:SF35">
    <property type="entry name" value="OUTER MEMBRANE PROTEIN PMPC-RELATED"/>
    <property type="match status" value="1"/>
</dbReference>
<dbReference type="InterPro" id="IPR036426">
    <property type="entry name" value="Bulb-type_lectin_dom_sf"/>
</dbReference>
<proteinExistence type="predicted"/>
<keyword evidence="9" id="KW-0378">Hydrolase</keyword>
<dbReference type="NCBIfam" id="NF041518">
    <property type="entry name" value="choice_anch_Q"/>
    <property type="match status" value="1"/>
</dbReference>
<dbReference type="PROSITE" id="PS50268">
    <property type="entry name" value="CADHERIN_2"/>
    <property type="match status" value="1"/>
</dbReference>
<evidence type="ECO:0000256" key="5">
    <source>
        <dbReference type="ARBA" id="ARBA00022729"/>
    </source>
</evidence>
<dbReference type="Gene3D" id="2.160.20.10">
    <property type="entry name" value="Single-stranded right-handed beta-helix, Pectin lyase-like"/>
    <property type="match status" value="1"/>
</dbReference>
<evidence type="ECO:0000256" key="6">
    <source>
        <dbReference type="ARBA" id="ARBA00023136"/>
    </source>
</evidence>
<dbReference type="InterPro" id="IPR002126">
    <property type="entry name" value="Cadherin-like_dom"/>
</dbReference>